<keyword evidence="10 15" id="KW-1133">Transmembrane helix</keyword>
<dbReference type="GO" id="GO:0008137">
    <property type="term" value="F:NADH dehydrogenase (ubiquinone) activity"/>
    <property type="evidence" value="ECO:0007669"/>
    <property type="project" value="UniProtKB-EC"/>
</dbReference>
<keyword evidence="15" id="KW-0999">Mitochondrion inner membrane</keyword>
<keyword evidence="9 15" id="KW-0249">Electron transport</keyword>
<evidence type="ECO:0000256" key="2">
    <source>
        <dbReference type="ARBA" id="ARBA00010519"/>
    </source>
</evidence>
<keyword evidence="14 15" id="KW-0472">Membrane</keyword>
<dbReference type="GO" id="GO:0016651">
    <property type="term" value="F:oxidoreductase activity, acting on NAD(P)H"/>
    <property type="evidence" value="ECO:0007669"/>
    <property type="project" value="InterPro"/>
</dbReference>
<sequence length="86" mass="9448">MIFSAMISLTLQRKHLLNALLSLEVMVLGLYTMMVATFLGEDINLFLTFIILTFGACEASVGLALLVALIRNHGNDFVSSMSIHKC</sequence>
<dbReference type="InterPro" id="IPR001133">
    <property type="entry name" value="NADH_UbQ_OxRdtase_chain4L/K"/>
</dbReference>
<evidence type="ECO:0000256" key="13">
    <source>
        <dbReference type="ARBA" id="ARBA00023128"/>
    </source>
</evidence>
<dbReference type="Gene3D" id="1.10.287.3510">
    <property type="match status" value="1"/>
</dbReference>
<dbReference type="InterPro" id="IPR039428">
    <property type="entry name" value="NUOK/Mnh_C1-like"/>
</dbReference>
<keyword evidence="13 15" id="KW-0496">Mitochondrion</keyword>
<evidence type="ECO:0000256" key="1">
    <source>
        <dbReference type="ARBA" id="ARBA00004225"/>
    </source>
</evidence>
<protein>
    <recommendedName>
        <fullName evidence="4 15">NADH-ubiquinone oxidoreductase chain 4L</fullName>
        <ecNumber evidence="3 15">7.1.1.2</ecNumber>
    </recommendedName>
</protein>
<dbReference type="GO" id="GO:0030964">
    <property type="term" value="C:NADH dehydrogenase complex"/>
    <property type="evidence" value="ECO:0007669"/>
    <property type="project" value="TreeGrafter"/>
</dbReference>
<keyword evidence="5 15" id="KW-0813">Transport</keyword>
<evidence type="ECO:0000256" key="9">
    <source>
        <dbReference type="ARBA" id="ARBA00022982"/>
    </source>
</evidence>
<dbReference type="PANTHER" id="PTHR11434">
    <property type="entry name" value="NADH-UBIQUINONE OXIDOREDUCTASE SUBUNIT ND4L"/>
    <property type="match status" value="1"/>
</dbReference>
<comment type="function">
    <text evidence="15">Core subunit of the mitochondrial membrane respiratory chain NADH dehydrogenase (Complex I) which catalyzes electron transfer from NADH through the respiratory chain, using ubiquinone as an electron acceptor.</text>
</comment>
<proteinExistence type="inferred from homology"/>
<evidence type="ECO:0000256" key="8">
    <source>
        <dbReference type="ARBA" id="ARBA00022967"/>
    </source>
</evidence>
<dbReference type="Pfam" id="PF00420">
    <property type="entry name" value="Oxidored_q2"/>
    <property type="match status" value="1"/>
</dbReference>
<evidence type="ECO:0000256" key="11">
    <source>
        <dbReference type="ARBA" id="ARBA00023027"/>
    </source>
</evidence>
<comment type="catalytic activity">
    <reaction evidence="15">
        <text>a ubiquinone + NADH + 5 H(+)(in) = a ubiquinol + NAD(+) + 4 H(+)(out)</text>
        <dbReference type="Rhea" id="RHEA:29091"/>
        <dbReference type="Rhea" id="RHEA-COMP:9565"/>
        <dbReference type="Rhea" id="RHEA-COMP:9566"/>
        <dbReference type="ChEBI" id="CHEBI:15378"/>
        <dbReference type="ChEBI" id="CHEBI:16389"/>
        <dbReference type="ChEBI" id="CHEBI:17976"/>
        <dbReference type="ChEBI" id="CHEBI:57540"/>
        <dbReference type="ChEBI" id="CHEBI:57945"/>
        <dbReference type="EC" id="7.1.1.2"/>
    </reaction>
</comment>
<organism evidence="16">
    <name type="scientific">Magelona mirabilis</name>
    <dbReference type="NCBI Taxonomy" id="46598"/>
    <lineage>
        <taxon>Eukaryota</taxon>
        <taxon>Metazoa</taxon>
        <taxon>Spiralia</taxon>
        <taxon>Lophotrochozoa</taxon>
        <taxon>Annelida</taxon>
        <taxon>Polychaeta</taxon>
        <taxon>Sedentaria</taxon>
        <taxon>Canalipalpata</taxon>
        <taxon>Spionida</taxon>
        <taxon>Magelonidae</taxon>
        <taxon>Magelona</taxon>
    </lineage>
</organism>
<reference evidence="16" key="1">
    <citation type="journal article" date="2015" name="Mol. Phylogenet. Evol.">
        <title>Evolution of mitochondrial gene order in Annelida.</title>
        <authorList>
            <person name="Weigert A."/>
            <person name="Golombek A."/>
            <person name="Gerth M."/>
            <person name="Schwarz F."/>
            <person name="Struck T.H."/>
            <person name="Bleidorn C."/>
        </authorList>
    </citation>
    <scope>NUCLEOTIDE SEQUENCE</scope>
</reference>
<feature type="transmembrane region" description="Helical" evidence="15">
    <location>
        <begin position="45"/>
        <end position="70"/>
    </location>
</feature>
<evidence type="ECO:0000256" key="14">
    <source>
        <dbReference type="ARBA" id="ARBA00023136"/>
    </source>
</evidence>
<gene>
    <name evidence="16" type="primary">NAD4L</name>
</gene>
<dbReference type="EC" id="7.1.1.2" evidence="3 15"/>
<geneLocation type="mitochondrion" evidence="16"/>
<comment type="subcellular location">
    <subcellularLocation>
        <location evidence="15">Mitochondrion inner membrane</location>
        <topology evidence="15">Multi-pass membrane protein</topology>
    </subcellularLocation>
    <subcellularLocation>
        <location evidence="1">Mitochondrion membrane</location>
        <topology evidence="1">Multi-pass membrane protein</topology>
    </subcellularLocation>
</comment>
<keyword evidence="6 15" id="KW-0679">Respiratory chain</keyword>
<accession>A0A0S2N0D8</accession>
<dbReference type="AlphaFoldDB" id="A0A0S2N0D8"/>
<keyword evidence="11 15" id="KW-0520">NAD</keyword>
<dbReference type="GO" id="GO:0005743">
    <property type="term" value="C:mitochondrial inner membrane"/>
    <property type="evidence" value="ECO:0007669"/>
    <property type="project" value="UniProtKB-SubCell"/>
</dbReference>
<dbReference type="EMBL" id="KT726959">
    <property type="protein sequence ID" value="ALO81681.1"/>
    <property type="molecule type" value="Genomic_DNA"/>
</dbReference>
<comment type="similarity">
    <text evidence="2 15">Belongs to the complex I subunit 4L family.</text>
</comment>
<keyword evidence="7 15" id="KW-0812">Transmembrane</keyword>
<keyword evidence="8 15" id="KW-1278">Translocase</keyword>
<dbReference type="GO" id="GO:0042773">
    <property type="term" value="P:ATP synthesis coupled electron transport"/>
    <property type="evidence" value="ECO:0007669"/>
    <property type="project" value="UniProtKB-UniRule"/>
</dbReference>
<evidence type="ECO:0000313" key="16">
    <source>
        <dbReference type="EMBL" id="ALO81681.1"/>
    </source>
</evidence>
<evidence type="ECO:0000256" key="3">
    <source>
        <dbReference type="ARBA" id="ARBA00012944"/>
    </source>
</evidence>
<evidence type="ECO:0000256" key="10">
    <source>
        <dbReference type="ARBA" id="ARBA00022989"/>
    </source>
</evidence>
<evidence type="ECO:0000256" key="6">
    <source>
        <dbReference type="ARBA" id="ARBA00022660"/>
    </source>
</evidence>
<dbReference type="RefSeq" id="YP_009192166.1">
    <property type="nucleotide sequence ID" value="NC_028711.1"/>
</dbReference>
<evidence type="ECO:0000256" key="4">
    <source>
        <dbReference type="ARBA" id="ARBA00016612"/>
    </source>
</evidence>
<evidence type="ECO:0000256" key="15">
    <source>
        <dbReference type="RuleBase" id="RU004419"/>
    </source>
</evidence>
<name>A0A0S2N0D8_9ANNE</name>
<evidence type="ECO:0000256" key="7">
    <source>
        <dbReference type="ARBA" id="ARBA00022692"/>
    </source>
</evidence>
<evidence type="ECO:0000256" key="12">
    <source>
        <dbReference type="ARBA" id="ARBA00023075"/>
    </source>
</evidence>
<keyword evidence="12 15" id="KW-0830">Ubiquinone</keyword>
<feature type="transmembrane region" description="Helical" evidence="15">
    <location>
        <begin position="16"/>
        <end position="39"/>
    </location>
</feature>
<dbReference type="PANTHER" id="PTHR11434:SF0">
    <property type="entry name" value="NADH-UBIQUINONE OXIDOREDUCTASE CHAIN 4L"/>
    <property type="match status" value="1"/>
</dbReference>
<evidence type="ECO:0000256" key="5">
    <source>
        <dbReference type="ARBA" id="ARBA00022448"/>
    </source>
</evidence>